<dbReference type="GO" id="GO:0006633">
    <property type="term" value="P:fatty acid biosynthetic process"/>
    <property type="evidence" value="ECO:0007669"/>
    <property type="project" value="UniProtKB-UniPathway"/>
</dbReference>
<keyword evidence="5" id="KW-0443">Lipid metabolism</keyword>
<evidence type="ECO:0000256" key="2">
    <source>
        <dbReference type="ARBA" id="ARBA00005531"/>
    </source>
</evidence>
<comment type="pathway">
    <text evidence="1">Lipid metabolism; fatty acid biosynthesis.</text>
</comment>
<comment type="similarity">
    <text evidence="2">Belongs to the thiolase-like superfamily. Chalcone/stilbene synthases family.</text>
</comment>
<evidence type="ECO:0000256" key="7">
    <source>
        <dbReference type="PIRSR" id="PIRSR000451-1"/>
    </source>
</evidence>
<organism evidence="11 12">
    <name type="scientific">Mycobacterium persicum</name>
    <dbReference type="NCBI Taxonomy" id="1487726"/>
    <lineage>
        <taxon>Bacteria</taxon>
        <taxon>Bacillati</taxon>
        <taxon>Actinomycetota</taxon>
        <taxon>Actinomycetes</taxon>
        <taxon>Mycobacteriales</taxon>
        <taxon>Mycobacteriaceae</taxon>
        <taxon>Mycobacterium</taxon>
    </lineage>
</organism>
<keyword evidence="4" id="KW-0808">Transferase</keyword>
<comment type="caution">
    <text evidence="11">The sequence shown here is derived from an EMBL/GenBank/DDBJ whole genome shotgun (WGS) entry which is preliminary data.</text>
</comment>
<dbReference type="PANTHER" id="PTHR11877">
    <property type="entry name" value="HYDROXYMETHYLGLUTARYL-COA SYNTHASE"/>
    <property type="match status" value="1"/>
</dbReference>
<dbReference type="Pfam" id="PF00195">
    <property type="entry name" value="Chal_sti_synt_N"/>
    <property type="match status" value="1"/>
</dbReference>
<evidence type="ECO:0000256" key="6">
    <source>
        <dbReference type="ARBA" id="ARBA00023315"/>
    </source>
</evidence>
<dbReference type="EMBL" id="MWQA01000001">
    <property type="protein sequence ID" value="ORC06510.1"/>
    <property type="molecule type" value="Genomic_DNA"/>
</dbReference>
<feature type="active site" description="Acyl-thioester intermediate" evidence="7">
    <location>
        <position position="159"/>
    </location>
</feature>
<dbReference type="GO" id="GO:0016747">
    <property type="term" value="F:acyltransferase activity, transferring groups other than amino-acyl groups"/>
    <property type="evidence" value="ECO:0007669"/>
    <property type="project" value="InterPro"/>
</dbReference>
<gene>
    <name evidence="11" type="ORF">B4U45_07590</name>
</gene>
<evidence type="ECO:0000259" key="9">
    <source>
        <dbReference type="Pfam" id="PF00195"/>
    </source>
</evidence>
<sequence length="373" mass="39141">MNTFIGGRPACLGTQPPAADRTSTTTSPSVAGVAVTFPQHRYSQDETIGALTTFAGPEFRRFASSSGVTTRHTALPLSRYGHLSGFTEANDAWVGVALDLGEQALLAALDDARVKPADVDVIFSTTVTGLAVPTLEARLATRVGLRQDVKRIPLFGLGCVAGAAGVARVHDYLRGFPNQVAALLAVELCSLTVQRDDHSVANLVASSLFGDGAAAVIATGAELATGLRAGPRLLASRSRTYPDTEDVLGWEIGSDGFRIVLSVEVATVVEKYVADDIRNFLGDHGLTTADVSTWVLHAAGPKVIDAVENALELPVHALDRTRDSLRDNGNISSVSVLDVLRATMADPPPPPGSFGIMIAMGPGFSSEFVLLGW</sequence>
<proteinExistence type="inferred from homology"/>
<comment type="subunit">
    <text evidence="3">Homodimer.</text>
</comment>
<dbReference type="InterPro" id="IPR011141">
    <property type="entry name" value="Polyketide_synthase_type-III"/>
</dbReference>
<evidence type="ECO:0000256" key="4">
    <source>
        <dbReference type="ARBA" id="ARBA00022679"/>
    </source>
</evidence>
<dbReference type="PIRSF" id="PIRSF000451">
    <property type="entry name" value="PKS_III"/>
    <property type="match status" value="1"/>
</dbReference>
<dbReference type="SUPFAM" id="SSF53901">
    <property type="entry name" value="Thiolase-like"/>
    <property type="match status" value="1"/>
</dbReference>
<evidence type="ECO:0000256" key="1">
    <source>
        <dbReference type="ARBA" id="ARBA00005194"/>
    </source>
</evidence>
<dbReference type="Pfam" id="PF02797">
    <property type="entry name" value="Chal_sti_synt_C"/>
    <property type="match status" value="1"/>
</dbReference>
<accession>A0A8E2LP62</accession>
<dbReference type="Gene3D" id="3.40.47.10">
    <property type="match status" value="2"/>
</dbReference>
<dbReference type="UniPathway" id="UPA00094"/>
<feature type="domain" description="Chalcone/stilbene synthase C-terminal" evidence="10">
    <location>
        <begin position="238"/>
        <end position="371"/>
    </location>
</feature>
<dbReference type="GO" id="GO:0030639">
    <property type="term" value="P:polyketide biosynthetic process"/>
    <property type="evidence" value="ECO:0007669"/>
    <property type="project" value="TreeGrafter"/>
</dbReference>
<evidence type="ECO:0000313" key="11">
    <source>
        <dbReference type="EMBL" id="ORC06510.1"/>
    </source>
</evidence>
<keyword evidence="6" id="KW-0012">Acyltransferase</keyword>
<dbReference type="InterPro" id="IPR016039">
    <property type="entry name" value="Thiolase-like"/>
</dbReference>
<name>A0A8E2LP62_9MYCO</name>
<feature type="region of interest" description="Disordered" evidence="8">
    <location>
        <begin position="1"/>
        <end position="26"/>
    </location>
</feature>
<dbReference type="InterPro" id="IPR012328">
    <property type="entry name" value="Chalcone/stilbene_synt_C"/>
</dbReference>
<reference evidence="11 12" key="1">
    <citation type="submission" date="2017-02" db="EMBL/GenBank/DDBJ databases">
        <title>Mycobacterium kansasii genomes.</title>
        <authorList>
            <person name="Borowka P."/>
            <person name="Strapagiel D."/>
            <person name="Marciniak B."/>
            <person name="Lach J."/>
            <person name="Bakula Z."/>
            <person name="Van Ingen J."/>
            <person name="Safianowska A."/>
            <person name="Brzostek A."/>
            <person name="Dziadek J."/>
            <person name="Jagielski T."/>
        </authorList>
    </citation>
    <scope>NUCLEOTIDE SEQUENCE [LARGE SCALE GENOMIC DNA]</scope>
    <source>
        <strain evidence="11 12">12MK</strain>
    </source>
</reference>
<dbReference type="Proteomes" id="UP000192335">
    <property type="component" value="Unassembled WGS sequence"/>
</dbReference>
<dbReference type="AlphaFoldDB" id="A0A8E2LP62"/>
<evidence type="ECO:0000256" key="8">
    <source>
        <dbReference type="SAM" id="MobiDB-lite"/>
    </source>
</evidence>
<dbReference type="OrthoDB" id="9786288at2"/>
<protein>
    <submittedName>
        <fullName evidence="11">Type III polyketide synthase</fullName>
    </submittedName>
</protein>
<evidence type="ECO:0000256" key="5">
    <source>
        <dbReference type="ARBA" id="ARBA00022832"/>
    </source>
</evidence>
<dbReference type="InterPro" id="IPR001099">
    <property type="entry name" value="Chalcone/stilbene_synt_N"/>
</dbReference>
<feature type="domain" description="Chalcone/stilbene synthase N-terminal" evidence="9">
    <location>
        <begin position="96"/>
        <end position="218"/>
    </location>
</feature>
<evidence type="ECO:0000256" key="3">
    <source>
        <dbReference type="ARBA" id="ARBA00011738"/>
    </source>
</evidence>
<evidence type="ECO:0000259" key="10">
    <source>
        <dbReference type="Pfam" id="PF02797"/>
    </source>
</evidence>
<dbReference type="PANTHER" id="PTHR11877:SF99">
    <property type="entry name" value="1,3,6,8-TETRAHYDROXYNAPHTHALENE SYNTHASE"/>
    <property type="match status" value="1"/>
</dbReference>
<dbReference type="CDD" id="cd00831">
    <property type="entry name" value="CHS_like"/>
    <property type="match status" value="1"/>
</dbReference>
<evidence type="ECO:0000313" key="12">
    <source>
        <dbReference type="Proteomes" id="UP000192335"/>
    </source>
</evidence>
<keyword evidence="5" id="KW-0276">Fatty acid metabolism</keyword>